<dbReference type="Proteomes" id="UP000789405">
    <property type="component" value="Unassembled WGS sequence"/>
</dbReference>
<sequence length="114" mass="13363">KFENIANLTIHLYEDAILEYKEERSMKDLQLVDFKQTELHSFNNYANALKIIIKVPSLNNYLKQNVIPIITDWLGQLFIKKIITYLKIQQSAANILQVYKNFYPIIGPLHVVLN</sequence>
<proteinExistence type="predicted"/>
<protein>
    <submittedName>
        <fullName evidence="1">28586_t:CDS:1</fullName>
    </submittedName>
</protein>
<organism evidence="1 2">
    <name type="scientific">Dentiscutata erythropus</name>
    <dbReference type="NCBI Taxonomy" id="1348616"/>
    <lineage>
        <taxon>Eukaryota</taxon>
        <taxon>Fungi</taxon>
        <taxon>Fungi incertae sedis</taxon>
        <taxon>Mucoromycota</taxon>
        <taxon>Glomeromycotina</taxon>
        <taxon>Glomeromycetes</taxon>
        <taxon>Diversisporales</taxon>
        <taxon>Gigasporaceae</taxon>
        <taxon>Dentiscutata</taxon>
    </lineage>
</organism>
<accession>A0A9N9P9Y8</accession>
<feature type="non-terminal residue" evidence="1">
    <location>
        <position position="1"/>
    </location>
</feature>
<reference evidence="1" key="1">
    <citation type="submission" date="2021-06" db="EMBL/GenBank/DDBJ databases">
        <authorList>
            <person name="Kallberg Y."/>
            <person name="Tangrot J."/>
            <person name="Rosling A."/>
        </authorList>
    </citation>
    <scope>NUCLEOTIDE SEQUENCE</scope>
    <source>
        <strain evidence="1">MA453B</strain>
    </source>
</reference>
<gene>
    <name evidence="1" type="ORF">DERYTH_LOCUS22552</name>
</gene>
<dbReference type="OrthoDB" id="2325191at2759"/>
<name>A0A9N9P9Y8_9GLOM</name>
<evidence type="ECO:0000313" key="1">
    <source>
        <dbReference type="EMBL" id="CAG8796782.1"/>
    </source>
</evidence>
<dbReference type="EMBL" id="CAJVPY010031602">
    <property type="protein sequence ID" value="CAG8796782.1"/>
    <property type="molecule type" value="Genomic_DNA"/>
</dbReference>
<dbReference type="AlphaFoldDB" id="A0A9N9P9Y8"/>
<keyword evidence="2" id="KW-1185">Reference proteome</keyword>
<feature type="non-terminal residue" evidence="1">
    <location>
        <position position="114"/>
    </location>
</feature>
<comment type="caution">
    <text evidence="1">The sequence shown here is derived from an EMBL/GenBank/DDBJ whole genome shotgun (WGS) entry which is preliminary data.</text>
</comment>
<evidence type="ECO:0000313" key="2">
    <source>
        <dbReference type="Proteomes" id="UP000789405"/>
    </source>
</evidence>